<name>A0A2V0PAA1_9CHLO</name>
<dbReference type="EMBL" id="BDRX01000056">
    <property type="protein sequence ID" value="GBF94790.1"/>
    <property type="molecule type" value="Genomic_DNA"/>
</dbReference>
<protein>
    <submittedName>
        <fullName evidence="2">Uncharacterized protein</fullName>
    </submittedName>
</protein>
<reference evidence="2 3" key="1">
    <citation type="journal article" date="2018" name="Sci. Rep.">
        <title>Raphidocelis subcapitata (=Pseudokirchneriella subcapitata) provides an insight into genome evolution and environmental adaptations in the Sphaeropleales.</title>
        <authorList>
            <person name="Suzuki S."/>
            <person name="Yamaguchi H."/>
            <person name="Nakajima N."/>
            <person name="Kawachi M."/>
        </authorList>
    </citation>
    <scope>NUCLEOTIDE SEQUENCE [LARGE SCALE GENOMIC DNA]</scope>
    <source>
        <strain evidence="2 3">NIES-35</strain>
    </source>
</reference>
<evidence type="ECO:0000313" key="3">
    <source>
        <dbReference type="Proteomes" id="UP000247498"/>
    </source>
</evidence>
<dbReference type="InParanoid" id="A0A2V0PAA1"/>
<dbReference type="AlphaFoldDB" id="A0A2V0PAA1"/>
<accession>A0A2V0PAA1</accession>
<keyword evidence="3" id="KW-1185">Reference proteome</keyword>
<comment type="caution">
    <text evidence="2">The sequence shown here is derived from an EMBL/GenBank/DDBJ whole genome shotgun (WGS) entry which is preliminary data.</text>
</comment>
<sequence>MRRGSHPPEFCASLGRQWRELPRCRWAATGAQAARRAARRGGTPEAPPHAAWRALQSARRSRGAPALLAVCGSGRPRKRYGARGTPRRAAQAAAYWAPLPRPMYSPTPLAPPFPFQTTGFPLFPGVAPPCRAGPVLAAGSRPPVRRARRRFLLARGAQRAHARAFRERTGPARGPGGANETPDPGRIL</sequence>
<evidence type="ECO:0000313" key="2">
    <source>
        <dbReference type="EMBL" id="GBF94790.1"/>
    </source>
</evidence>
<evidence type="ECO:0000256" key="1">
    <source>
        <dbReference type="SAM" id="MobiDB-lite"/>
    </source>
</evidence>
<organism evidence="2 3">
    <name type="scientific">Raphidocelis subcapitata</name>
    <dbReference type="NCBI Taxonomy" id="307507"/>
    <lineage>
        <taxon>Eukaryota</taxon>
        <taxon>Viridiplantae</taxon>
        <taxon>Chlorophyta</taxon>
        <taxon>core chlorophytes</taxon>
        <taxon>Chlorophyceae</taxon>
        <taxon>CS clade</taxon>
        <taxon>Sphaeropleales</taxon>
        <taxon>Selenastraceae</taxon>
        <taxon>Raphidocelis</taxon>
    </lineage>
</organism>
<dbReference type="Proteomes" id="UP000247498">
    <property type="component" value="Unassembled WGS sequence"/>
</dbReference>
<proteinExistence type="predicted"/>
<feature type="region of interest" description="Disordered" evidence="1">
    <location>
        <begin position="155"/>
        <end position="188"/>
    </location>
</feature>
<gene>
    <name evidence="2" type="ORF">Rsub_07962</name>
</gene>